<evidence type="ECO:0000256" key="4">
    <source>
        <dbReference type="SAM" id="MobiDB-lite"/>
    </source>
</evidence>
<dbReference type="AlphaFoldDB" id="A0AAV6G9J3"/>
<feature type="compositionally biased region" description="Polar residues" evidence="4">
    <location>
        <begin position="7"/>
        <end position="29"/>
    </location>
</feature>
<comment type="caution">
    <text evidence="5">The sequence shown here is derived from an EMBL/GenBank/DDBJ whole genome shotgun (WGS) entry which is preliminary data.</text>
</comment>
<keyword evidence="3" id="KW-0175">Coiled coil</keyword>
<organism evidence="5 6">
    <name type="scientific">Alosa alosa</name>
    <name type="common">allis shad</name>
    <dbReference type="NCBI Taxonomy" id="278164"/>
    <lineage>
        <taxon>Eukaryota</taxon>
        <taxon>Metazoa</taxon>
        <taxon>Chordata</taxon>
        <taxon>Craniata</taxon>
        <taxon>Vertebrata</taxon>
        <taxon>Euteleostomi</taxon>
        <taxon>Actinopterygii</taxon>
        <taxon>Neopterygii</taxon>
        <taxon>Teleostei</taxon>
        <taxon>Clupei</taxon>
        <taxon>Clupeiformes</taxon>
        <taxon>Clupeoidei</taxon>
        <taxon>Clupeidae</taxon>
        <taxon>Alosa</taxon>
    </lineage>
</organism>
<keyword evidence="2" id="KW-0677">Repeat</keyword>
<evidence type="ECO:0000313" key="5">
    <source>
        <dbReference type="EMBL" id="KAG5270082.1"/>
    </source>
</evidence>
<evidence type="ECO:0000256" key="3">
    <source>
        <dbReference type="ARBA" id="ARBA00023054"/>
    </source>
</evidence>
<dbReference type="Proteomes" id="UP000823561">
    <property type="component" value="Chromosome 14"/>
</dbReference>
<accession>A0AAV6G9J3</accession>
<evidence type="ECO:0000313" key="6">
    <source>
        <dbReference type="Proteomes" id="UP000823561"/>
    </source>
</evidence>
<dbReference type="EMBL" id="JADWDJ010000014">
    <property type="protein sequence ID" value="KAG5270082.1"/>
    <property type="molecule type" value="Genomic_DNA"/>
</dbReference>
<gene>
    <name evidence="5" type="ORF">AALO_G00188490</name>
</gene>
<protein>
    <submittedName>
        <fullName evidence="5">Uncharacterized protein</fullName>
    </submittedName>
</protein>
<evidence type="ECO:0000256" key="1">
    <source>
        <dbReference type="ARBA" id="ARBA00022614"/>
    </source>
</evidence>
<evidence type="ECO:0000256" key="2">
    <source>
        <dbReference type="ARBA" id="ARBA00022737"/>
    </source>
</evidence>
<dbReference type="PANTHER" id="PTHR23311">
    <property type="entry name" value="HEAT SHOCK REGULATED 2"/>
    <property type="match status" value="1"/>
</dbReference>
<reference evidence="5" key="1">
    <citation type="submission" date="2020-10" db="EMBL/GenBank/DDBJ databases">
        <title>Chromosome-scale genome assembly of the Allis shad, Alosa alosa.</title>
        <authorList>
            <person name="Margot Z."/>
            <person name="Christophe K."/>
            <person name="Cabau C."/>
            <person name="Louis A."/>
            <person name="Berthelot C."/>
            <person name="Parey E."/>
            <person name="Roest Crollius H."/>
            <person name="Montfort J."/>
            <person name="Robinson-Rechavi M."/>
            <person name="Bucao C."/>
            <person name="Bouchez O."/>
            <person name="Gislard M."/>
            <person name="Lluch J."/>
            <person name="Milhes M."/>
            <person name="Lampietro C."/>
            <person name="Lopez Roques C."/>
            <person name="Donnadieu C."/>
            <person name="Braasch I."/>
            <person name="Desvignes T."/>
            <person name="Postlethwait J."/>
            <person name="Bobe J."/>
            <person name="Guiguen Y."/>
        </authorList>
    </citation>
    <scope>NUCLEOTIDE SEQUENCE</scope>
    <source>
        <strain evidence="5">M-15738</strain>
        <tissue evidence="5">Blood</tissue>
    </source>
</reference>
<dbReference type="InterPro" id="IPR055320">
    <property type="entry name" value="CEP72-like"/>
</dbReference>
<keyword evidence="1" id="KW-0433">Leucine-rich repeat</keyword>
<sequence length="236" mass="26637">MPVGLKKTQQPTSPLDHNRQIVTSQPMTHSQEETTETSKVSGLSGVGSSSLCDSPLLPPHISELSAVLRGLLDLVDRHWSGNFSLHLNPNFLEQAYSILSKLKSSSHKETEEKRDVGGNESVTIHEKREKSHDCTEVGHLQGTLTQKSQLTCLQKQLVTALMDNIKLKHEIHKLREDNSSWNNIDRQWQSCLQLQGKVLEAEEKHLKELKDSMDILQATHRWVWSSSDGDRPIDII</sequence>
<dbReference type="PANTHER" id="PTHR23311:SF5">
    <property type="entry name" value="CENTROSOMAL PROTEIN OF 72 KDA"/>
    <property type="match status" value="1"/>
</dbReference>
<keyword evidence="6" id="KW-1185">Reference proteome</keyword>
<name>A0AAV6G9J3_9TELE</name>
<feature type="region of interest" description="Disordered" evidence="4">
    <location>
        <begin position="1"/>
        <end position="48"/>
    </location>
</feature>
<proteinExistence type="predicted"/>